<dbReference type="Pfam" id="PF09822">
    <property type="entry name" value="ABC_transp_aux"/>
    <property type="match status" value="1"/>
</dbReference>
<evidence type="ECO:0000313" key="6">
    <source>
        <dbReference type="Proteomes" id="UP000762253"/>
    </source>
</evidence>
<evidence type="ECO:0000313" key="5">
    <source>
        <dbReference type="EMBL" id="NMF63901.1"/>
    </source>
</evidence>
<feature type="region of interest" description="Disordered" evidence="1">
    <location>
        <begin position="420"/>
        <end position="531"/>
    </location>
</feature>
<dbReference type="Proteomes" id="UP000762253">
    <property type="component" value="Unassembled WGS sequence"/>
</dbReference>
<dbReference type="InterPro" id="IPR029062">
    <property type="entry name" value="Class_I_gatase-like"/>
</dbReference>
<feature type="transmembrane region" description="Helical" evidence="2">
    <location>
        <begin position="74"/>
        <end position="92"/>
    </location>
</feature>
<dbReference type="InterPro" id="IPR019196">
    <property type="entry name" value="ABC_transp_unknown"/>
</dbReference>
<keyword evidence="6" id="KW-1185">Reference proteome</keyword>
<evidence type="ECO:0000259" key="3">
    <source>
        <dbReference type="Pfam" id="PF09822"/>
    </source>
</evidence>
<name>A0ABX1M8N9_9CYAN</name>
<feature type="compositionally biased region" description="Low complexity" evidence="1">
    <location>
        <begin position="424"/>
        <end position="528"/>
    </location>
</feature>
<feature type="transmembrane region" description="Helical" evidence="2">
    <location>
        <begin position="12"/>
        <end position="30"/>
    </location>
</feature>
<dbReference type="InterPro" id="IPR053361">
    <property type="entry name" value="Vulval_dev_neg_regulator"/>
</dbReference>
<dbReference type="PANTHER" id="PTHR48233">
    <property type="entry name" value="MUCIN 4B, ISOFORM B-RELATED"/>
    <property type="match status" value="1"/>
</dbReference>
<evidence type="ECO:0000256" key="1">
    <source>
        <dbReference type="SAM" id="MobiDB-lite"/>
    </source>
</evidence>
<feature type="domain" description="DUF7088" evidence="4">
    <location>
        <begin position="103"/>
        <end position="168"/>
    </location>
</feature>
<feature type="transmembrane region" description="Helical" evidence="2">
    <location>
        <begin position="590"/>
        <end position="614"/>
    </location>
</feature>
<keyword evidence="2" id="KW-1133">Transmembrane helix</keyword>
<dbReference type="RefSeq" id="WP_169265487.1">
    <property type="nucleotide sequence ID" value="NZ_QMEC01000049.1"/>
</dbReference>
<organism evidence="5 6">
    <name type="scientific">Brasilonema octagenarum UFV-OR1</name>
    <dbReference type="NCBI Taxonomy" id="417115"/>
    <lineage>
        <taxon>Bacteria</taxon>
        <taxon>Bacillati</taxon>
        <taxon>Cyanobacteriota</taxon>
        <taxon>Cyanophyceae</taxon>
        <taxon>Nostocales</taxon>
        <taxon>Scytonemataceae</taxon>
        <taxon>Brasilonema</taxon>
        <taxon>Octagenarum group</taxon>
    </lineage>
</organism>
<evidence type="ECO:0000256" key="2">
    <source>
        <dbReference type="SAM" id="Phobius"/>
    </source>
</evidence>
<evidence type="ECO:0000259" key="4">
    <source>
        <dbReference type="Pfam" id="PF23357"/>
    </source>
</evidence>
<comment type="caution">
    <text evidence="5">The sequence shown here is derived from an EMBL/GenBank/DDBJ whole genome shotgun (WGS) entry which is preliminary data.</text>
</comment>
<dbReference type="InterPro" id="IPR055396">
    <property type="entry name" value="DUF7088"/>
</dbReference>
<sequence length="617" mass="66803">MKLLAKKKPLKILFWFGPFLLAAGLTSGFVSQNWGPIQLTLIILGTLIIVLWLIWQNKQNNWLGQRSTQASTNALIATLAVLAILGLINFLGTRYDTRVDLTETKLFTLAPQSRELVRNLQVPAKILLFDVNQDPVDRDLLENYRRQSSKFSFEYIDPQARPGLARKFGVKDYGEVYLEFGDKRQLVQVVGPQQRLSEVKLTNSLQQISSISSAKVYLLQGHGEHELSGKGEGVISQAVKALNDKGYTTSALNLVEKSSIPQDANVVVVAGPKRSLFENEVKALQDYLNRGGNVMLMIDPDTDPKLESLLAQWGVKLDNRLAVDVSASVGLGPAAPLVTQYGKHPITKDFGNGISFYPLARPIDTNPVPGIQATPLLLTKAYPNSWAESDQQSENLKFNPESDRKGPLTLGVALTRKLSAKSEATSNSTPTPTPTATPQTQASPTQRATPTTAATPASPTQRATPTTAATPASPTQRAKPIAAATPQTSASPTQRAKPTTPATPASPTPTTTPTATATPASPTPSSTSGESRMVVLGNSDFIINGLFDKQLNGDVFLNSVTWLSQQDQQPLSISPKEVINRRINLTGVQALLLELSSLVILPLIGLVVAAIFWWTRR</sequence>
<feature type="domain" description="ABC-type uncharacterised transport system" evidence="3">
    <location>
        <begin position="215"/>
        <end position="420"/>
    </location>
</feature>
<keyword evidence="2" id="KW-0472">Membrane</keyword>
<gene>
    <name evidence="5" type="ORF">DP115_14435</name>
</gene>
<keyword evidence="2" id="KW-0812">Transmembrane</keyword>
<dbReference type="Pfam" id="PF23357">
    <property type="entry name" value="DUF7088"/>
    <property type="match status" value="1"/>
</dbReference>
<dbReference type="EMBL" id="QMEC01000049">
    <property type="protein sequence ID" value="NMF63901.1"/>
    <property type="molecule type" value="Genomic_DNA"/>
</dbReference>
<reference evidence="5 6" key="1">
    <citation type="submission" date="2018-06" db="EMBL/GenBank/DDBJ databases">
        <title>Comparative genomics of Brasilonema spp. strains.</title>
        <authorList>
            <person name="Alvarenga D.O."/>
            <person name="Fiore M.F."/>
            <person name="Varani A.M."/>
        </authorList>
    </citation>
    <scope>NUCLEOTIDE SEQUENCE [LARGE SCALE GENOMIC DNA]</scope>
    <source>
        <strain evidence="5 6">UFV-OR1</strain>
    </source>
</reference>
<accession>A0ABX1M8N9</accession>
<feature type="region of interest" description="Disordered" evidence="1">
    <location>
        <begin position="388"/>
        <end position="407"/>
    </location>
</feature>
<proteinExistence type="predicted"/>
<feature type="transmembrane region" description="Helical" evidence="2">
    <location>
        <begin position="36"/>
        <end position="54"/>
    </location>
</feature>
<dbReference type="SUPFAM" id="SSF52317">
    <property type="entry name" value="Class I glutamine amidotransferase-like"/>
    <property type="match status" value="1"/>
</dbReference>
<protein>
    <submittedName>
        <fullName evidence="5">ABC transporter</fullName>
    </submittedName>
</protein>